<dbReference type="Gene3D" id="2.120.10.10">
    <property type="match status" value="1"/>
</dbReference>
<dbReference type="AlphaFoldDB" id="A0A1E3AAM6"/>
<sequence>MTERSRGKRWNGANMKRKKLGSVSLDLVPGPDNPRNSEGAFLTLENGEILYAYSRYKGDSQADEATADLCLLRSGDDGRTFGEESIILTCEGEGGVNAMSLSLMHMKNGDIGLFYLVRTTYTLLRMFLRRSRDGGRTWGERVLCTPQEGFFVVNNDRVIRLSDGRILIPAAFHRTGLRGDMEEGTRFFDSRAEDVFFYSDDDGVTWETAAGKCSMPYSRSCRSGLQEPGAVELSPGCLWGWARTDLGRQYEMFSLDNGNTWTACQPSRFTSPNGPLSMKRDEKGVLYAVWNPIPQYNGREEPEMIFLGGRTPLVIAASRDNGRTFTEPVSFEEEPDHGYCYCAMHFTKEALLLAYCAGGPEDGICLARTRIRRIPLSQLEEFV</sequence>
<evidence type="ECO:0000313" key="3">
    <source>
        <dbReference type="Proteomes" id="UP000094067"/>
    </source>
</evidence>
<organism evidence="2 3">
    <name type="scientific">Eisenbergiella tayi</name>
    <dbReference type="NCBI Taxonomy" id="1432052"/>
    <lineage>
        <taxon>Bacteria</taxon>
        <taxon>Bacillati</taxon>
        <taxon>Bacillota</taxon>
        <taxon>Clostridia</taxon>
        <taxon>Lachnospirales</taxon>
        <taxon>Lachnospiraceae</taxon>
        <taxon>Eisenbergiella</taxon>
    </lineage>
</organism>
<dbReference type="PANTHER" id="PTHR43752:SF2">
    <property type="entry name" value="BNR_ASP-BOX REPEAT FAMILY PROTEIN"/>
    <property type="match status" value="1"/>
</dbReference>
<dbReference type="Proteomes" id="UP000094067">
    <property type="component" value="Unassembled WGS sequence"/>
</dbReference>
<evidence type="ECO:0000313" key="2">
    <source>
        <dbReference type="EMBL" id="ODM05689.1"/>
    </source>
</evidence>
<dbReference type="Pfam" id="PF13088">
    <property type="entry name" value="BNR_2"/>
    <property type="match status" value="1"/>
</dbReference>
<dbReference type="EMBL" id="MCGH01000002">
    <property type="protein sequence ID" value="ODM05689.1"/>
    <property type="molecule type" value="Genomic_DNA"/>
</dbReference>
<dbReference type="InterPro" id="IPR036278">
    <property type="entry name" value="Sialidase_sf"/>
</dbReference>
<protein>
    <submittedName>
        <fullName evidence="2">BNR/Asp-box repeat protein</fullName>
    </submittedName>
</protein>
<accession>A0A1E3AAM6</accession>
<feature type="domain" description="Sialidase" evidence="1">
    <location>
        <begin position="103"/>
        <end position="349"/>
    </location>
</feature>
<comment type="caution">
    <text evidence="2">The sequence shown here is derived from an EMBL/GenBank/DDBJ whole genome shotgun (WGS) entry which is preliminary data.</text>
</comment>
<evidence type="ECO:0000259" key="1">
    <source>
        <dbReference type="Pfam" id="PF13088"/>
    </source>
</evidence>
<dbReference type="SUPFAM" id="SSF50939">
    <property type="entry name" value="Sialidases"/>
    <property type="match status" value="1"/>
</dbReference>
<dbReference type="PATRIC" id="fig|1432052.4.peg.1768"/>
<gene>
    <name evidence="2" type="ORF">BEI61_01578</name>
</gene>
<proteinExistence type="predicted"/>
<name>A0A1E3AAM6_9FIRM</name>
<reference evidence="2 3" key="1">
    <citation type="submission" date="2016-07" db="EMBL/GenBank/DDBJ databases">
        <title>Characterization of isolates of Eisenbergiella tayi derived from blood cultures, using whole genome sequencing.</title>
        <authorList>
            <person name="Burdz T."/>
            <person name="Wiebe D."/>
            <person name="Huynh C."/>
            <person name="Bernard K."/>
        </authorList>
    </citation>
    <scope>NUCLEOTIDE SEQUENCE [LARGE SCALE GENOMIC DNA]</scope>
    <source>
        <strain evidence="2 3">NML 110608</strain>
    </source>
</reference>
<dbReference type="PANTHER" id="PTHR43752">
    <property type="entry name" value="BNR/ASP-BOX REPEAT FAMILY PROTEIN"/>
    <property type="match status" value="1"/>
</dbReference>
<dbReference type="InterPro" id="IPR011040">
    <property type="entry name" value="Sialidase"/>
</dbReference>
<dbReference type="CDD" id="cd15482">
    <property type="entry name" value="Sialidase_non-viral"/>
    <property type="match status" value="1"/>
</dbReference>